<gene>
    <name evidence="1" type="ORF">DMAD_06466</name>
</gene>
<dbReference type="EMBL" id="AP029265">
    <property type="protein sequence ID" value="BFF98265.1"/>
    <property type="molecule type" value="Genomic_DNA"/>
</dbReference>
<name>A0AAU9FRK4_DROMD</name>
<dbReference type="AlphaFoldDB" id="A0AAU9FRK4"/>
<protein>
    <submittedName>
        <fullName evidence="1">Uncharacterized protein</fullName>
    </submittedName>
</protein>
<accession>A0AAU9FRK4</accession>
<sequence length="294" mass="33154">MAAITGPKFSLDFEKLKETFAEICPDFGEEPSYEVASVSRRFAEQVIFSYSKQAKAAKAEKKDMTWTMRLDVKNEDGFDVRNEVQILTHFLREPLLTQPFVMRNQLRITFKQASLLAVHKYCQLVPHLVKRRQIVLTPLAGAVFAQDDMPKLAETLGVPLADLVMAVISSCQTDGYYLEHSRCHIALVALVKTVADDKMRSSIVKKTIKMYKQHGKQFDMEKYKVWSTFQRRSAPASSKSSKATDEDEYDKLAAQVLALQLSSPKAGEPSQIKGTPKRAMKCAANFQMAKTSLM</sequence>
<proteinExistence type="predicted"/>
<dbReference type="Proteomes" id="UP001500889">
    <property type="component" value="Chromosome J"/>
</dbReference>
<evidence type="ECO:0000313" key="1">
    <source>
        <dbReference type="EMBL" id="BFF98265.1"/>
    </source>
</evidence>
<keyword evidence="2" id="KW-1185">Reference proteome</keyword>
<organism evidence="1 2">
    <name type="scientific">Drosophila madeirensis</name>
    <name type="common">Fruit fly</name>
    <dbReference type="NCBI Taxonomy" id="30013"/>
    <lineage>
        <taxon>Eukaryota</taxon>
        <taxon>Metazoa</taxon>
        <taxon>Ecdysozoa</taxon>
        <taxon>Arthropoda</taxon>
        <taxon>Hexapoda</taxon>
        <taxon>Insecta</taxon>
        <taxon>Pterygota</taxon>
        <taxon>Neoptera</taxon>
        <taxon>Endopterygota</taxon>
        <taxon>Diptera</taxon>
        <taxon>Brachycera</taxon>
        <taxon>Muscomorpha</taxon>
        <taxon>Ephydroidea</taxon>
        <taxon>Drosophilidae</taxon>
        <taxon>Drosophila</taxon>
        <taxon>Sophophora</taxon>
    </lineage>
</organism>
<evidence type="ECO:0000313" key="2">
    <source>
        <dbReference type="Proteomes" id="UP001500889"/>
    </source>
</evidence>
<reference evidence="1 2" key="1">
    <citation type="submission" date="2024-02" db="EMBL/GenBank/DDBJ databases">
        <title>A chromosome-level genome assembly of Drosophila madeirensis, a fruit fly species endemic to Madeira island.</title>
        <authorList>
            <person name="Tomihara K."/>
            <person name="Llopart A."/>
            <person name="Yamamoto D."/>
        </authorList>
    </citation>
    <scope>NUCLEOTIDE SEQUENCE [LARGE SCALE GENOMIC DNA]</scope>
    <source>
        <strain evidence="1 2">RF1</strain>
    </source>
</reference>